<sequence>MLKKVVSSVLVMMSLLLALPAVQAGAEVTSSEQAAQAEQAANPCISAGAMKLKEDMRKLWMEHTIWTSKYIVSAAAGLKDKDKVLARLLRNQEDLGNAIKPFYGDAAGNKLTELLKEHIVLAGKIVDAAKRNKKAELKKLNDEWHRNADDIAKFLSSANPNLPEATVKELMYTHLQMMTDEATTRIKKDWDGNITAFDHGLDHIIKLADALSAGIIKQFPSRF</sequence>
<evidence type="ECO:0000256" key="1">
    <source>
        <dbReference type="SAM" id="SignalP"/>
    </source>
</evidence>
<comment type="caution">
    <text evidence="2">The sequence shown here is derived from an EMBL/GenBank/DDBJ whole genome shotgun (WGS) entry which is preliminary data.</text>
</comment>
<name>A0ABW0KH56_9BACL</name>
<proteinExistence type="predicted"/>
<reference evidence="3" key="1">
    <citation type="journal article" date="2019" name="Int. J. Syst. Evol. Microbiol.">
        <title>The Global Catalogue of Microorganisms (GCM) 10K type strain sequencing project: providing services to taxonomists for standard genome sequencing and annotation.</title>
        <authorList>
            <consortium name="The Broad Institute Genomics Platform"/>
            <consortium name="The Broad Institute Genome Sequencing Center for Infectious Disease"/>
            <person name="Wu L."/>
            <person name="Ma J."/>
        </authorList>
    </citation>
    <scope>NUCLEOTIDE SEQUENCE [LARGE SCALE GENOMIC DNA]</scope>
    <source>
        <strain evidence="3">KACC 11904</strain>
    </source>
</reference>
<dbReference type="Proteomes" id="UP001596044">
    <property type="component" value="Unassembled WGS sequence"/>
</dbReference>
<feature type="signal peptide" evidence="1">
    <location>
        <begin position="1"/>
        <end position="26"/>
    </location>
</feature>
<feature type="chain" id="PRO_5045102821" evidence="1">
    <location>
        <begin position="27"/>
        <end position="223"/>
    </location>
</feature>
<accession>A0ABW0KH56</accession>
<organism evidence="2 3">
    <name type="scientific">Paenibacillus aestuarii</name>
    <dbReference type="NCBI Taxonomy" id="516965"/>
    <lineage>
        <taxon>Bacteria</taxon>
        <taxon>Bacillati</taxon>
        <taxon>Bacillota</taxon>
        <taxon>Bacilli</taxon>
        <taxon>Bacillales</taxon>
        <taxon>Paenibacillaceae</taxon>
        <taxon>Paenibacillus</taxon>
    </lineage>
</organism>
<keyword evidence="1" id="KW-0732">Signal</keyword>
<keyword evidence="3" id="KW-1185">Reference proteome</keyword>
<evidence type="ECO:0000313" key="2">
    <source>
        <dbReference type="EMBL" id="MFC5451912.1"/>
    </source>
</evidence>
<protein>
    <submittedName>
        <fullName evidence="2">Glycosyltransferase</fullName>
    </submittedName>
</protein>
<dbReference type="RefSeq" id="WP_270879885.1">
    <property type="nucleotide sequence ID" value="NZ_JAQFVF010000027.1"/>
</dbReference>
<dbReference type="EMBL" id="JBHSMJ010000040">
    <property type="protein sequence ID" value="MFC5451912.1"/>
    <property type="molecule type" value="Genomic_DNA"/>
</dbReference>
<evidence type="ECO:0000313" key="3">
    <source>
        <dbReference type="Proteomes" id="UP001596044"/>
    </source>
</evidence>
<gene>
    <name evidence="2" type="ORF">ACFPOG_27285</name>
</gene>